<organism evidence="2 3">
    <name type="scientific">Panicum miliaceum</name>
    <name type="common">Proso millet</name>
    <name type="synonym">Broomcorn millet</name>
    <dbReference type="NCBI Taxonomy" id="4540"/>
    <lineage>
        <taxon>Eukaryota</taxon>
        <taxon>Viridiplantae</taxon>
        <taxon>Streptophyta</taxon>
        <taxon>Embryophyta</taxon>
        <taxon>Tracheophyta</taxon>
        <taxon>Spermatophyta</taxon>
        <taxon>Magnoliopsida</taxon>
        <taxon>Liliopsida</taxon>
        <taxon>Poales</taxon>
        <taxon>Poaceae</taxon>
        <taxon>PACMAD clade</taxon>
        <taxon>Panicoideae</taxon>
        <taxon>Panicodae</taxon>
        <taxon>Paniceae</taxon>
        <taxon>Panicinae</taxon>
        <taxon>Panicum</taxon>
        <taxon>Panicum sect. Panicum</taxon>
    </lineage>
</organism>
<dbReference type="EMBL" id="PQIB02000018">
    <property type="protein sequence ID" value="RLM55767.1"/>
    <property type="molecule type" value="Genomic_DNA"/>
</dbReference>
<comment type="caution">
    <text evidence="2">The sequence shown here is derived from an EMBL/GenBank/DDBJ whole genome shotgun (WGS) entry which is preliminary data.</text>
</comment>
<name>A0A3L6PDX9_PANMI</name>
<sequence length="169" mass="19164">MDGQWWKKTKKDIPGSGKLKKRPLQNEEDMKIMFGDITNDESDHWNPLSSNPIIPPSKDDVYDVPEDGDGGDETNNDGFVGDEEFEEVEERRRLVAHLDTLPYQEGKPLTTVAKTAIVLVDYSSDEHSSHRHVYNGDPNELLEQISRDEVTADAGDENDAERAARRLRN</sequence>
<accession>A0A3L6PDX9</accession>
<reference evidence="3" key="1">
    <citation type="journal article" date="2019" name="Nat. Commun.">
        <title>The genome of broomcorn millet.</title>
        <authorList>
            <person name="Zou C."/>
            <person name="Miki D."/>
            <person name="Li D."/>
            <person name="Tang Q."/>
            <person name="Xiao L."/>
            <person name="Rajput S."/>
            <person name="Deng P."/>
            <person name="Jia W."/>
            <person name="Huang R."/>
            <person name="Zhang M."/>
            <person name="Sun Y."/>
            <person name="Hu J."/>
            <person name="Fu X."/>
            <person name="Schnable P.S."/>
            <person name="Li F."/>
            <person name="Zhang H."/>
            <person name="Feng B."/>
            <person name="Zhu X."/>
            <person name="Liu R."/>
            <person name="Schnable J.C."/>
            <person name="Zhu J.-K."/>
            <person name="Zhang H."/>
        </authorList>
    </citation>
    <scope>NUCLEOTIDE SEQUENCE [LARGE SCALE GENOMIC DNA]</scope>
</reference>
<feature type="region of interest" description="Disordered" evidence="1">
    <location>
        <begin position="1"/>
        <end position="26"/>
    </location>
</feature>
<feature type="region of interest" description="Disordered" evidence="1">
    <location>
        <begin position="38"/>
        <end position="79"/>
    </location>
</feature>
<dbReference type="PANTHER" id="PTHR47851:SF1">
    <property type="entry name" value="OS06G0588700 PROTEIN"/>
    <property type="match status" value="1"/>
</dbReference>
<dbReference type="AlphaFoldDB" id="A0A3L6PDX9"/>
<dbReference type="PANTHER" id="PTHR47851">
    <property type="entry name" value="OS06G0588700 PROTEIN-RELATED"/>
    <property type="match status" value="1"/>
</dbReference>
<evidence type="ECO:0000313" key="3">
    <source>
        <dbReference type="Proteomes" id="UP000275267"/>
    </source>
</evidence>
<feature type="compositionally biased region" description="Acidic residues" evidence="1">
    <location>
        <begin position="62"/>
        <end position="79"/>
    </location>
</feature>
<feature type="compositionally biased region" description="Basic and acidic residues" evidence="1">
    <location>
        <begin position="160"/>
        <end position="169"/>
    </location>
</feature>
<feature type="region of interest" description="Disordered" evidence="1">
    <location>
        <begin position="148"/>
        <end position="169"/>
    </location>
</feature>
<protein>
    <submittedName>
        <fullName evidence="2">Zinc finger CCCH domain-containing protein 43-like</fullName>
    </submittedName>
</protein>
<proteinExistence type="predicted"/>
<keyword evidence="3" id="KW-1185">Reference proteome</keyword>
<dbReference type="Proteomes" id="UP000275267">
    <property type="component" value="Unassembled WGS sequence"/>
</dbReference>
<evidence type="ECO:0000256" key="1">
    <source>
        <dbReference type="SAM" id="MobiDB-lite"/>
    </source>
</evidence>
<evidence type="ECO:0000313" key="2">
    <source>
        <dbReference type="EMBL" id="RLM55767.1"/>
    </source>
</evidence>
<gene>
    <name evidence="2" type="ORF">C2845_PM10G12920</name>
</gene>
<dbReference type="OrthoDB" id="683049at2759"/>